<keyword evidence="2" id="KW-1133">Transmembrane helix</keyword>
<keyword evidence="2" id="KW-0472">Membrane</keyword>
<proteinExistence type="predicted"/>
<dbReference type="Proteomes" id="UP001597427">
    <property type="component" value="Unassembled WGS sequence"/>
</dbReference>
<dbReference type="Pfam" id="PF26336">
    <property type="entry name" value="MacP_activator"/>
    <property type="match status" value="1"/>
</dbReference>
<evidence type="ECO:0000313" key="4">
    <source>
        <dbReference type="Proteomes" id="UP001597427"/>
    </source>
</evidence>
<accession>A0ABW5TKC8</accession>
<dbReference type="EMBL" id="JBHUMO010000056">
    <property type="protein sequence ID" value="MFD2729598.1"/>
    <property type="molecule type" value="Genomic_DNA"/>
</dbReference>
<dbReference type="RefSeq" id="WP_379982115.1">
    <property type="nucleotide sequence ID" value="NZ_JBHUMO010000056.1"/>
</dbReference>
<keyword evidence="4" id="KW-1185">Reference proteome</keyword>
<dbReference type="NCBIfam" id="NF038277">
    <property type="entry name" value="accessory_MacP"/>
    <property type="match status" value="1"/>
</dbReference>
<organism evidence="3 4">
    <name type="scientific">Enterococcus camelliae</name>
    <dbReference type="NCBI Taxonomy" id="453959"/>
    <lineage>
        <taxon>Bacteria</taxon>
        <taxon>Bacillati</taxon>
        <taxon>Bacillota</taxon>
        <taxon>Bacilli</taxon>
        <taxon>Lactobacillales</taxon>
        <taxon>Enterococcaceae</taxon>
        <taxon>Enterococcus</taxon>
    </lineage>
</organism>
<gene>
    <name evidence="3" type="primary">macP</name>
    <name evidence="3" type="ORF">ACFSR0_09215</name>
</gene>
<feature type="transmembrane region" description="Helical" evidence="2">
    <location>
        <begin position="76"/>
        <end position="97"/>
    </location>
</feature>
<comment type="caution">
    <text evidence="3">The sequence shown here is derived from an EMBL/GenBank/DDBJ whole genome shotgun (WGS) entry which is preliminary data.</text>
</comment>
<reference evidence="4" key="1">
    <citation type="journal article" date="2019" name="Int. J. Syst. Evol. Microbiol.">
        <title>The Global Catalogue of Microorganisms (GCM) 10K type strain sequencing project: providing services to taxonomists for standard genome sequencing and annotation.</title>
        <authorList>
            <consortium name="The Broad Institute Genomics Platform"/>
            <consortium name="The Broad Institute Genome Sequencing Center for Infectious Disease"/>
            <person name="Wu L."/>
            <person name="Ma J."/>
        </authorList>
    </citation>
    <scope>NUCLEOTIDE SEQUENCE [LARGE SCALE GENOMIC DNA]</scope>
    <source>
        <strain evidence="4">TISTR 932</strain>
    </source>
</reference>
<evidence type="ECO:0000256" key="1">
    <source>
        <dbReference type="SAM" id="MobiDB-lite"/>
    </source>
</evidence>
<feature type="region of interest" description="Disordered" evidence="1">
    <location>
        <begin position="1"/>
        <end position="47"/>
    </location>
</feature>
<feature type="compositionally biased region" description="Basic and acidic residues" evidence="1">
    <location>
        <begin position="17"/>
        <end position="47"/>
    </location>
</feature>
<name>A0ABW5TKC8_9ENTE</name>
<keyword evidence="2" id="KW-0812">Transmembrane</keyword>
<evidence type="ECO:0000313" key="3">
    <source>
        <dbReference type="EMBL" id="MFD2729598.1"/>
    </source>
</evidence>
<protein>
    <submittedName>
        <fullName evidence="3">Cell wall synthase accessory phosphoprotein MacP</fullName>
    </submittedName>
</protein>
<sequence>MSQEPLITRAELRKRRQQADHELSEQQKQMIKESENEQHRREKEIDRFYRKEYKKKQPIKKTRARENQKSRQMNTFLGKAIALVAVLIVLVYLAIIYL</sequence>
<dbReference type="InterPro" id="IPR047752">
    <property type="entry name" value="MacP"/>
</dbReference>
<evidence type="ECO:0000256" key="2">
    <source>
        <dbReference type="SAM" id="Phobius"/>
    </source>
</evidence>